<comment type="subcellular location">
    <subcellularLocation>
        <location evidence="1">Membrane</location>
    </subcellularLocation>
</comment>
<dbReference type="GeneID" id="106531908"/>
<keyword evidence="5" id="KW-0732">Signal</keyword>
<dbReference type="InterPro" id="IPR050671">
    <property type="entry name" value="CD300_family_receptors"/>
</dbReference>
<feature type="transmembrane region" description="Helical" evidence="4">
    <location>
        <begin position="263"/>
        <end position="282"/>
    </location>
</feature>
<dbReference type="PANTHER" id="PTHR11860">
    <property type="entry name" value="POLYMERIC-IMMUNOGLOBULIN RECEPTOR"/>
    <property type="match status" value="1"/>
</dbReference>
<dbReference type="PROSITE" id="PS50835">
    <property type="entry name" value="IG_LIKE"/>
    <property type="match status" value="1"/>
</dbReference>
<evidence type="ECO:0000256" key="4">
    <source>
        <dbReference type="SAM" id="Phobius"/>
    </source>
</evidence>
<dbReference type="RefSeq" id="XP_013883308.1">
    <property type="nucleotide sequence ID" value="XM_014027854.1"/>
</dbReference>
<dbReference type="FunCoup" id="A0A2I4CTI3">
    <property type="interactions" value="20"/>
</dbReference>
<dbReference type="GO" id="GO:0005886">
    <property type="term" value="C:plasma membrane"/>
    <property type="evidence" value="ECO:0007669"/>
    <property type="project" value="TreeGrafter"/>
</dbReference>
<dbReference type="KEGG" id="alim:106531908"/>
<keyword evidence="2 4" id="KW-0812">Transmembrane</keyword>
<sequence length="377" mass="42578">MWNLQPFLIVLCSVFCCVTRSAAVLHVFGYESRNVIITCSYGRGYEDYEKYLCKNDCSYDDVLIKTSQREEKKYSINDYKTRSFFTATISDLCFNDTGKYWCGVTRNFIPDILTEVKLEVTKDVCCEKVSEIQGSEEGSVSISCLYESKYEKKLKYICRGKQPSTCLQQALITSDNKPNKRFTISDDKMSKTFTVTISKLTLKDSGPYLCGVHRDEELDVFSAVELEVKASPQPSTTVWPITTAGQVTSASPTQEPVKVSTSLYAILFVPALVLLIPIFTLVKVCKHRCYKEKETKVATERACSPTEAVNSQEASTVADIYVNGDHLKMLSKQKTSKEHSADYRFGAEDEGEPEYENFTAEAEDIYCNMPPSKTHRK</sequence>
<evidence type="ECO:0000256" key="1">
    <source>
        <dbReference type="ARBA" id="ARBA00004370"/>
    </source>
</evidence>
<accession>A0A2I4CTI3</accession>
<dbReference type="PANTHER" id="PTHR11860:SF87">
    <property type="entry name" value="CMRF35-LIKE MOLECULE 8"/>
    <property type="match status" value="1"/>
</dbReference>
<gene>
    <name evidence="8" type="primary">LOC106531908</name>
</gene>
<dbReference type="STRING" id="52670.A0A2I4CTI3"/>
<dbReference type="InterPro" id="IPR036179">
    <property type="entry name" value="Ig-like_dom_sf"/>
</dbReference>
<evidence type="ECO:0000256" key="3">
    <source>
        <dbReference type="ARBA" id="ARBA00023136"/>
    </source>
</evidence>
<dbReference type="SUPFAM" id="SSF48726">
    <property type="entry name" value="Immunoglobulin"/>
    <property type="match status" value="2"/>
</dbReference>
<dbReference type="InterPro" id="IPR013783">
    <property type="entry name" value="Ig-like_fold"/>
</dbReference>
<dbReference type="InterPro" id="IPR003599">
    <property type="entry name" value="Ig_sub"/>
</dbReference>
<dbReference type="OrthoDB" id="8442846at2759"/>
<evidence type="ECO:0000259" key="6">
    <source>
        <dbReference type="PROSITE" id="PS50835"/>
    </source>
</evidence>
<evidence type="ECO:0000313" key="7">
    <source>
        <dbReference type="Proteomes" id="UP000192220"/>
    </source>
</evidence>
<dbReference type="SMART" id="SM00409">
    <property type="entry name" value="IG"/>
    <property type="match status" value="2"/>
</dbReference>
<evidence type="ECO:0000256" key="5">
    <source>
        <dbReference type="SAM" id="SignalP"/>
    </source>
</evidence>
<keyword evidence="4" id="KW-1133">Transmembrane helix</keyword>
<dbReference type="GO" id="GO:0004888">
    <property type="term" value="F:transmembrane signaling receptor activity"/>
    <property type="evidence" value="ECO:0007669"/>
    <property type="project" value="TreeGrafter"/>
</dbReference>
<dbReference type="InterPro" id="IPR013106">
    <property type="entry name" value="Ig_V-set"/>
</dbReference>
<protein>
    <submittedName>
        <fullName evidence="8">CMRF35-like molecule 1</fullName>
    </submittedName>
</protein>
<dbReference type="CDD" id="cd05716">
    <property type="entry name" value="IgV_pIgR_like"/>
    <property type="match status" value="1"/>
</dbReference>
<dbReference type="InterPro" id="IPR007110">
    <property type="entry name" value="Ig-like_dom"/>
</dbReference>
<dbReference type="AlphaFoldDB" id="A0A2I4CTI3"/>
<dbReference type="Pfam" id="PF07686">
    <property type="entry name" value="V-set"/>
    <property type="match status" value="2"/>
</dbReference>
<feature type="signal peptide" evidence="5">
    <location>
        <begin position="1"/>
        <end position="23"/>
    </location>
</feature>
<reference evidence="8" key="1">
    <citation type="submission" date="2025-08" db="UniProtKB">
        <authorList>
            <consortium name="RefSeq"/>
        </authorList>
    </citation>
    <scope>IDENTIFICATION</scope>
</reference>
<feature type="chain" id="PRO_5014159032" evidence="5">
    <location>
        <begin position="24"/>
        <end position="377"/>
    </location>
</feature>
<feature type="domain" description="Ig-like" evidence="6">
    <location>
        <begin position="110"/>
        <end position="221"/>
    </location>
</feature>
<proteinExistence type="predicted"/>
<name>A0A2I4CTI3_AUSLI</name>
<evidence type="ECO:0000313" key="8">
    <source>
        <dbReference type="RefSeq" id="XP_013883308.1"/>
    </source>
</evidence>
<keyword evidence="3 4" id="KW-0472">Membrane</keyword>
<organism evidence="7 8">
    <name type="scientific">Austrofundulus limnaeus</name>
    <name type="common">Annual killifish</name>
    <dbReference type="NCBI Taxonomy" id="52670"/>
    <lineage>
        <taxon>Eukaryota</taxon>
        <taxon>Metazoa</taxon>
        <taxon>Chordata</taxon>
        <taxon>Craniata</taxon>
        <taxon>Vertebrata</taxon>
        <taxon>Euteleostomi</taxon>
        <taxon>Actinopterygii</taxon>
        <taxon>Neopterygii</taxon>
        <taxon>Teleostei</taxon>
        <taxon>Neoteleostei</taxon>
        <taxon>Acanthomorphata</taxon>
        <taxon>Ovalentaria</taxon>
        <taxon>Atherinomorphae</taxon>
        <taxon>Cyprinodontiformes</taxon>
        <taxon>Rivulidae</taxon>
        <taxon>Austrofundulus</taxon>
    </lineage>
</organism>
<dbReference type="InParanoid" id="A0A2I4CTI3"/>
<dbReference type="Gene3D" id="2.60.40.10">
    <property type="entry name" value="Immunoglobulins"/>
    <property type="match status" value="2"/>
</dbReference>
<dbReference type="Proteomes" id="UP000192220">
    <property type="component" value="Unplaced"/>
</dbReference>
<keyword evidence="7" id="KW-1185">Reference proteome</keyword>
<evidence type="ECO:0000256" key="2">
    <source>
        <dbReference type="ARBA" id="ARBA00022692"/>
    </source>
</evidence>